<accession>A0ABQ9Y1A5</accession>
<keyword evidence="3" id="KW-1185">Reference proteome</keyword>
<feature type="compositionally biased region" description="Basic and acidic residues" evidence="1">
    <location>
        <begin position="774"/>
        <end position="799"/>
    </location>
</feature>
<gene>
    <name evidence="2" type="ORF">BLNAU_7645</name>
</gene>
<evidence type="ECO:0000256" key="1">
    <source>
        <dbReference type="SAM" id="MobiDB-lite"/>
    </source>
</evidence>
<dbReference type="EMBL" id="JARBJD010000046">
    <property type="protein sequence ID" value="KAK2957488.1"/>
    <property type="molecule type" value="Genomic_DNA"/>
</dbReference>
<proteinExistence type="predicted"/>
<feature type="compositionally biased region" description="Acidic residues" evidence="1">
    <location>
        <begin position="860"/>
        <end position="872"/>
    </location>
</feature>
<reference evidence="2 3" key="1">
    <citation type="journal article" date="2022" name="bioRxiv">
        <title>Genomics of Preaxostyla Flagellates Illuminates Evolutionary Transitions and the Path Towards Mitochondrial Loss.</title>
        <authorList>
            <person name="Novak L.V.F."/>
            <person name="Treitli S.C."/>
            <person name="Pyrih J."/>
            <person name="Halakuc P."/>
            <person name="Pipaliya S.V."/>
            <person name="Vacek V."/>
            <person name="Brzon O."/>
            <person name="Soukal P."/>
            <person name="Eme L."/>
            <person name="Dacks J.B."/>
            <person name="Karnkowska A."/>
            <person name="Elias M."/>
            <person name="Hampl V."/>
        </authorList>
    </citation>
    <scope>NUCLEOTIDE SEQUENCE [LARGE SCALE GENOMIC DNA]</scope>
    <source>
        <strain evidence="2">NAU3</strain>
        <tissue evidence="2">Gut</tissue>
    </source>
</reference>
<feature type="compositionally biased region" description="Basic and acidic residues" evidence="1">
    <location>
        <begin position="812"/>
        <end position="827"/>
    </location>
</feature>
<sequence>MTLRSEGTALPIADCQVVFKHNANLEEMTLTIPFTSNHFTFQIHLTEQVLFVFDTTYQVITVSSSDGNVRFKQPTFEFVLTGPPELVSVHASLDETKESLILVLTGMRLPHGTCNMTLIRIDNNQPLSLQFNCFSDQISPTFTMSDHPQLEYGKEYRIMNMTVSSVNVILFSSLSFVIPALPRQGVIEELYATLSPDGQKGRIRIRGRGLEPGPIQFTLTDTPTHFHSAVFVSEGLFQVELPFGTSAGELQSGAEYTVAVLEVDFCVVSWNVNKTFTVPFPPNVVAVVAESNEIGIGVTIDLMGDYLRMEEDYIVTLLPSGSFVVHFNDSISASVELCFDGDDFDYSTTYTIDSIAHVDNPDHKMEVSAGEQTVWRGESTVQICGLGVGVVEPLSIEIVSIALLDESELTTPMEQKDGRLTHYYIGPNAFDTLTIPSTASLGENEAMIVVRTSFEMSQTEVLIEASLSKFVFLSAINATVTLKQGSIIGTPSSSTMNGDAHSQLCGWTSGHLSIGAFVVQGGRVMIDASKFSSNSPHFASFPSVSRNVQCSDDGFLDIQGLTGSDGTEESISSWIVPSDCVLSSPIVKLDSPFFIPKPRTDDSKSTWDEGTDTYHVEIQGTTLIPCGLFLKLDGQSETGEPTSTKIELIPSIATLFNETLISLDPPASAVSDMSTTMEIRARLVFGNSVATEELFAFPVRKVSSSGLGIPTWLIPVIVARRKEKQNVGKEGKEQSIHQVEEEKSDHIPFKHDDESILDDTRPALVLEPEETDQFDLKIDESEQERPHSIKPLEEPKQDPSFEMMVDISKPSPEQDGHDQLLDLDEKPKQKKEKKKRGVESLDEAVAPNSEGKERKKRVGEEEEILPDPEDLGEQPKKKKKKSQADDSDEQQKEAEEPITTEQEVPLTHPPSIETGSPFSFHFTTPPFVTTCGHFLLCFPSFSSFHVFPIWPVLVRSSHPQSEHASCN</sequence>
<dbReference type="Proteomes" id="UP001281761">
    <property type="component" value="Unassembled WGS sequence"/>
</dbReference>
<comment type="caution">
    <text evidence="2">The sequence shown here is derived from an EMBL/GenBank/DDBJ whole genome shotgun (WGS) entry which is preliminary data.</text>
</comment>
<feature type="region of interest" description="Disordered" evidence="1">
    <location>
        <begin position="725"/>
        <end position="912"/>
    </location>
</feature>
<protein>
    <submittedName>
        <fullName evidence="2">Uncharacterized protein</fullName>
    </submittedName>
</protein>
<evidence type="ECO:0000313" key="2">
    <source>
        <dbReference type="EMBL" id="KAK2957488.1"/>
    </source>
</evidence>
<organism evidence="2 3">
    <name type="scientific">Blattamonas nauphoetae</name>
    <dbReference type="NCBI Taxonomy" id="2049346"/>
    <lineage>
        <taxon>Eukaryota</taxon>
        <taxon>Metamonada</taxon>
        <taxon>Preaxostyla</taxon>
        <taxon>Oxymonadida</taxon>
        <taxon>Blattamonas</taxon>
    </lineage>
</organism>
<evidence type="ECO:0000313" key="3">
    <source>
        <dbReference type="Proteomes" id="UP001281761"/>
    </source>
</evidence>
<feature type="compositionally biased region" description="Basic and acidic residues" evidence="1">
    <location>
        <begin position="725"/>
        <end position="761"/>
    </location>
</feature>
<name>A0ABQ9Y1A5_9EUKA</name>